<proteinExistence type="predicted"/>
<keyword evidence="3" id="KW-1185">Reference proteome</keyword>
<accession>A0AAD9NDN6</accession>
<dbReference type="Pfam" id="PF00685">
    <property type="entry name" value="Sulfotransfer_1"/>
    <property type="match status" value="1"/>
</dbReference>
<dbReference type="PANTHER" id="PTHR15723">
    <property type="entry name" value="CARBOHYDRATE SULFOTRANSFERASE 15"/>
    <property type="match status" value="1"/>
</dbReference>
<protein>
    <recommendedName>
        <fullName evidence="1">Sulfotransferase domain-containing protein</fullName>
    </recommendedName>
</protein>
<gene>
    <name evidence="2" type="ORF">LSH36_39g09010</name>
</gene>
<reference evidence="2" key="1">
    <citation type="journal article" date="2023" name="Mol. Biol. Evol.">
        <title>Third-Generation Sequencing Reveals the Adaptive Role of the Epigenome in Three Deep-Sea Polychaetes.</title>
        <authorList>
            <person name="Perez M."/>
            <person name="Aroh O."/>
            <person name="Sun Y."/>
            <person name="Lan Y."/>
            <person name="Juniper S.K."/>
            <person name="Young C.R."/>
            <person name="Angers B."/>
            <person name="Qian P.Y."/>
        </authorList>
    </citation>
    <scope>NUCLEOTIDE SEQUENCE</scope>
    <source>
        <strain evidence="2">P08H-3</strain>
    </source>
</reference>
<dbReference type="InterPro" id="IPR052654">
    <property type="entry name" value="CS_Sulfotransferase"/>
</dbReference>
<dbReference type="InterPro" id="IPR027417">
    <property type="entry name" value="P-loop_NTPase"/>
</dbReference>
<evidence type="ECO:0000259" key="1">
    <source>
        <dbReference type="Pfam" id="PF00685"/>
    </source>
</evidence>
<feature type="domain" description="Sulfotransferase" evidence="1">
    <location>
        <begin position="64"/>
        <end position="107"/>
    </location>
</feature>
<organism evidence="2 3">
    <name type="scientific">Paralvinella palmiformis</name>
    <dbReference type="NCBI Taxonomy" id="53620"/>
    <lineage>
        <taxon>Eukaryota</taxon>
        <taxon>Metazoa</taxon>
        <taxon>Spiralia</taxon>
        <taxon>Lophotrochozoa</taxon>
        <taxon>Annelida</taxon>
        <taxon>Polychaeta</taxon>
        <taxon>Sedentaria</taxon>
        <taxon>Canalipalpata</taxon>
        <taxon>Terebellida</taxon>
        <taxon>Terebelliformia</taxon>
        <taxon>Alvinellidae</taxon>
        <taxon>Paralvinella</taxon>
    </lineage>
</organism>
<dbReference type="GO" id="GO:0050659">
    <property type="term" value="F:N-acetylgalactosamine 4-sulfate 6-O-sulfotransferase activity"/>
    <property type="evidence" value="ECO:0007669"/>
    <property type="project" value="TreeGrafter"/>
</dbReference>
<dbReference type="EMBL" id="JAODUP010000039">
    <property type="protein sequence ID" value="KAK2166432.1"/>
    <property type="molecule type" value="Genomic_DNA"/>
</dbReference>
<dbReference type="GO" id="GO:0019319">
    <property type="term" value="P:hexose biosynthetic process"/>
    <property type="evidence" value="ECO:0007669"/>
    <property type="project" value="TreeGrafter"/>
</dbReference>
<comment type="caution">
    <text evidence="2">The sequence shown here is derived from an EMBL/GenBank/DDBJ whole genome shotgun (WGS) entry which is preliminary data.</text>
</comment>
<dbReference type="Gene3D" id="3.40.50.300">
    <property type="entry name" value="P-loop containing nucleotide triphosphate hydrolases"/>
    <property type="match status" value="1"/>
</dbReference>
<dbReference type="InterPro" id="IPR000863">
    <property type="entry name" value="Sulfotransferase_dom"/>
</dbReference>
<dbReference type="Proteomes" id="UP001208570">
    <property type="component" value="Unassembled WGS sequence"/>
</dbReference>
<dbReference type="SUPFAM" id="SSF52540">
    <property type="entry name" value="P-loop containing nucleoside triphosphate hydrolases"/>
    <property type="match status" value="1"/>
</dbReference>
<name>A0AAD9NDN6_9ANNE</name>
<dbReference type="PANTHER" id="PTHR15723:SF0">
    <property type="entry name" value="CARBOHYDRATE SULFOTRANSFERASE 15"/>
    <property type="match status" value="1"/>
</dbReference>
<sequence>MSKNKNPAKPKFTPDHFHAEVEVTLNEFKQCLKDNEGAARVCSYIGPRVDLIRHLTKSLYEVFLNDWMSIFPREQFFVLRMEDYSKNKVYHIKRLLEFLGIKSLDVEQETNILLEEEAWKVQHKLIEELRQPIRNDTLEMLRSFFRPFNHQLATLLKDRRFMWDY</sequence>
<evidence type="ECO:0000313" key="2">
    <source>
        <dbReference type="EMBL" id="KAK2166432.1"/>
    </source>
</evidence>
<dbReference type="AlphaFoldDB" id="A0AAD9NDN6"/>
<evidence type="ECO:0000313" key="3">
    <source>
        <dbReference type="Proteomes" id="UP001208570"/>
    </source>
</evidence>